<feature type="compositionally biased region" description="Polar residues" evidence="1">
    <location>
        <begin position="36"/>
        <end position="49"/>
    </location>
</feature>
<evidence type="ECO:0000256" key="1">
    <source>
        <dbReference type="SAM" id="MobiDB-lite"/>
    </source>
</evidence>
<feature type="compositionally biased region" description="Basic and acidic residues" evidence="1">
    <location>
        <begin position="112"/>
        <end position="121"/>
    </location>
</feature>
<reference evidence="2" key="1">
    <citation type="journal article" date="2022" name="Int. J. Mol. Sci.">
        <title>Draft Genome of Tanacetum Coccineum: Genomic Comparison of Closely Related Tanacetum-Family Plants.</title>
        <authorList>
            <person name="Yamashiro T."/>
            <person name="Shiraishi A."/>
            <person name="Nakayama K."/>
            <person name="Satake H."/>
        </authorList>
    </citation>
    <scope>NUCLEOTIDE SEQUENCE</scope>
</reference>
<sequence length="247" mass="27594">MLALQTEEGECSGNPYEPQPPLSTSQPINEEPIPNVASSSHQKTQTLASLNKRKLLAGGDCNRPRLFIGKALTKLVKKVKKLEQQVKTDKTRKRSSMVVSDEELSADDIEEDPSKQGRENSNDSTAGAGINTASPTISTASPTISAAETLVYIRRSATKDKGKGIMQETEQTKKMKKKVQIQMSIDEELAQKIHEDEVARFEQSKKLIQADEDLAQRMLEEEKESQDIEERVRLLAEFNDKRKKIQA</sequence>
<reference evidence="2" key="2">
    <citation type="submission" date="2022-01" db="EMBL/GenBank/DDBJ databases">
        <authorList>
            <person name="Yamashiro T."/>
            <person name="Shiraishi A."/>
            <person name="Satake H."/>
            <person name="Nakayama K."/>
        </authorList>
    </citation>
    <scope>NUCLEOTIDE SEQUENCE</scope>
</reference>
<dbReference type="EMBL" id="BQNB010010923">
    <property type="protein sequence ID" value="GJS83730.1"/>
    <property type="molecule type" value="Genomic_DNA"/>
</dbReference>
<feature type="region of interest" description="Disordered" evidence="1">
    <location>
        <begin position="1"/>
        <end position="61"/>
    </location>
</feature>
<feature type="compositionally biased region" description="Acidic residues" evidence="1">
    <location>
        <begin position="100"/>
        <end position="111"/>
    </location>
</feature>
<feature type="region of interest" description="Disordered" evidence="1">
    <location>
        <begin position="81"/>
        <end position="138"/>
    </location>
</feature>
<proteinExistence type="predicted"/>
<comment type="caution">
    <text evidence="2">The sequence shown here is derived from an EMBL/GenBank/DDBJ whole genome shotgun (WGS) entry which is preliminary data.</text>
</comment>
<name>A0ABQ4Z107_9ASTR</name>
<organism evidence="2 3">
    <name type="scientific">Tanacetum coccineum</name>
    <dbReference type="NCBI Taxonomy" id="301880"/>
    <lineage>
        <taxon>Eukaryota</taxon>
        <taxon>Viridiplantae</taxon>
        <taxon>Streptophyta</taxon>
        <taxon>Embryophyta</taxon>
        <taxon>Tracheophyta</taxon>
        <taxon>Spermatophyta</taxon>
        <taxon>Magnoliopsida</taxon>
        <taxon>eudicotyledons</taxon>
        <taxon>Gunneridae</taxon>
        <taxon>Pentapetalae</taxon>
        <taxon>asterids</taxon>
        <taxon>campanulids</taxon>
        <taxon>Asterales</taxon>
        <taxon>Asteraceae</taxon>
        <taxon>Asteroideae</taxon>
        <taxon>Anthemideae</taxon>
        <taxon>Anthemidinae</taxon>
        <taxon>Tanacetum</taxon>
    </lineage>
</organism>
<evidence type="ECO:0000313" key="2">
    <source>
        <dbReference type="EMBL" id="GJS83730.1"/>
    </source>
</evidence>
<evidence type="ECO:0000313" key="3">
    <source>
        <dbReference type="Proteomes" id="UP001151760"/>
    </source>
</evidence>
<accession>A0ABQ4Z107</accession>
<protein>
    <recommendedName>
        <fullName evidence="4">No apical meristem-associated C-terminal domain-containing protein</fullName>
    </recommendedName>
</protein>
<keyword evidence="3" id="KW-1185">Reference proteome</keyword>
<dbReference type="Proteomes" id="UP001151760">
    <property type="component" value="Unassembled WGS sequence"/>
</dbReference>
<evidence type="ECO:0008006" key="4">
    <source>
        <dbReference type="Google" id="ProtNLM"/>
    </source>
</evidence>
<gene>
    <name evidence="2" type="ORF">Tco_0750271</name>
</gene>